<proteinExistence type="predicted"/>
<protein>
    <submittedName>
        <fullName evidence="1">Uncharacterized protein</fullName>
    </submittedName>
</protein>
<evidence type="ECO:0000313" key="2">
    <source>
        <dbReference type="Proteomes" id="UP001596004"/>
    </source>
</evidence>
<dbReference type="EMBL" id="JBHSFP010000013">
    <property type="protein sequence ID" value="MFC4533087.1"/>
    <property type="molecule type" value="Genomic_DNA"/>
</dbReference>
<evidence type="ECO:0000313" key="1">
    <source>
        <dbReference type="EMBL" id="MFC4533087.1"/>
    </source>
</evidence>
<organism evidence="1 2">
    <name type="scientific">Sphaerisporangium dianthi</name>
    <dbReference type="NCBI Taxonomy" id="1436120"/>
    <lineage>
        <taxon>Bacteria</taxon>
        <taxon>Bacillati</taxon>
        <taxon>Actinomycetota</taxon>
        <taxon>Actinomycetes</taxon>
        <taxon>Streptosporangiales</taxon>
        <taxon>Streptosporangiaceae</taxon>
        <taxon>Sphaerisporangium</taxon>
    </lineage>
</organism>
<accession>A0ABV9CK44</accession>
<dbReference type="Proteomes" id="UP001596004">
    <property type="component" value="Unassembled WGS sequence"/>
</dbReference>
<sequence length="67" mass="7688">MDWRTAACPIGWHTDRIAYVRTVVTVRWWVRHHGPGGVELWEHYAPAVHVLLCERHQVDVFVGADAG</sequence>
<comment type="caution">
    <text evidence="1">The sequence shown here is derived from an EMBL/GenBank/DDBJ whole genome shotgun (WGS) entry which is preliminary data.</text>
</comment>
<reference evidence="2" key="1">
    <citation type="journal article" date="2019" name="Int. J. Syst. Evol. Microbiol.">
        <title>The Global Catalogue of Microorganisms (GCM) 10K type strain sequencing project: providing services to taxonomists for standard genome sequencing and annotation.</title>
        <authorList>
            <consortium name="The Broad Institute Genomics Platform"/>
            <consortium name="The Broad Institute Genome Sequencing Center for Infectious Disease"/>
            <person name="Wu L."/>
            <person name="Ma J."/>
        </authorList>
    </citation>
    <scope>NUCLEOTIDE SEQUENCE [LARGE SCALE GENOMIC DNA]</scope>
    <source>
        <strain evidence="2">CGMCC 4.7132</strain>
    </source>
</reference>
<dbReference type="RefSeq" id="WP_380842132.1">
    <property type="nucleotide sequence ID" value="NZ_JBHSFP010000013.1"/>
</dbReference>
<gene>
    <name evidence="1" type="ORF">ACFO60_20125</name>
</gene>
<keyword evidence="2" id="KW-1185">Reference proteome</keyword>
<name>A0ABV9CK44_9ACTN</name>